<sequence>MGKIPLPTMLLVLLLPYAGGLIADDSDLPDWTIERIKPVHEGISRWVDSSSRNLDGFFGSDDESLSVRNKSYLRIGTDFDWEESEGFSTDPSIRFKLDMPTTKERLRLIIESEPEESRGTLSEQGSGRLRDDQTSSDSTVIGLSRLSKKDKTRHWDTRVGAGVKFRLPLDPYMRLSSERLWNLGEGPWQLESYNRLSWFNSDGYSARSRWDIGKPLDATRHLRFLTNIQWQEDEDTLEFSESVEINQVLSRRSAMRYAAVVVGNSASRPQVNDYYLLTQYRRNLHKDILFADIIPELHFPRDASFDPRWALSLRLEMYFSGNVIDRQREQRLNEELESRGSSPEARR</sequence>
<name>A0ABQ1PYM0_9GAMM</name>
<proteinExistence type="predicted"/>
<evidence type="ECO:0000256" key="1">
    <source>
        <dbReference type="SAM" id="MobiDB-lite"/>
    </source>
</evidence>
<evidence type="ECO:0000313" key="3">
    <source>
        <dbReference type="EMBL" id="GGD07736.1"/>
    </source>
</evidence>
<protein>
    <submittedName>
        <fullName evidence="3">Uncharacterized protein</fullName>
    </submittedName>
</protein>
<dbReference type="EMBL" id="BMFF01000006">
    <property type="protein sequence ID" value="GGD07736.1"/>
    <property type="molecule type" value="Genomic_DNA"/>
</dbReference>
<feature type="chain" id="PRO_5047202891" evidence="2">
    <location>
        <begin position="24"/>
        <end position="347"/>
    </location>
</feature>
<feature type="signal peptide" evidence="2">
    <location>
        <begin position="1"/>
        <end position="23"/>
    </location>
</feature>
<organism evidence="3 4">
    <name type="scientific">Halopseudomonas salina</name>
    <dbReference type="NCBI Taxonomy" id="1323744"/>
    <lineage>
        <taxon>Bacteria</taxon>
        <taxon>Pseudomonadati</taxon>
        <taxon>Pseudomonadota</taxon>
        <taxon>Gammaproteobacteria</taxon>
        <taxon>Pseudomonadales</taxon>
        <taxon>Pseudomonadaceae</taxon>
        <taxon>Halopseudomonas</taxon>
    </lineage>
</organism>
<evidence type="ECO:0000256" key="2">
    <source>
        <dbReference type="SAM" id="SignalP"/>
    </source>
</evidence>
<keyword evidence="2" id="KW-0732">Signal</keyword>
<gene>
    <name evidence="3" type="ORF">GCM10007418_28500</name>
</gene>
<accession>A0ABQ1PYM0</accession>
<keyword evidence="4" id="KW-1185">Reference proteome</keyword>
<dbReference type="Proteomes" id="UP000638188">
    <property type="component" value="Unassembled WGS sequence"/>
</dbReference>
<reference evidence="4" key="1">
    <citation type="journal article" date="2019" name="Int. J. Syst. Evol. Microbiol.">
        <title>The Global Catalogue of Microorganisms (GCM) 10K type strain sequencing project: providing services to taxonomists for standard genome sequencing and annotation.</title>
        <authorList>
            <consortium name="The Broad Institute Genomics Platform"/>
            <consortium name="The Broad Institute Genome Sequencing Center for Infectious Disease"/>
            <person name="Wu L."/>
            <person name="Ma J."/>
        </authorList>
    </citation>
    <scope>NUCLEOTIDE SEQUENCE [LARGE SCALE GENOMIC DNA]</scope>
    <source>
        <strain evidence="4">CGMCC 1.12482</strain>
    </source>
</reference>
<evidence type="ECO:0000313" key="4">
    <source>
        <dbReference type="Proteomes" id="UP000638188"/>
    </source>
</evidence>
<dbReference type="RefSeq" id="WP_188434469.1">
    <property type="nucleotide sequence ID" value="NZ_BMFF01000006.1"/>
</dbReference>
<feature type="region of interest" description="Disordered" evidence="1">
    <location>
        <begin position="114"/>
        <end position="143"/>
    </location>
</feature>
<comment type="caution">
    <text evidence="3">The sequence shown here is derived from an EMBL/GenBank/DDBJ whole genome shotgun (WGS) entry which is preliminary data.</text>
</comment>